<dbReference type="GO" id="GO:0044375">
    <property type="term" value="P:regulation of peroxisome size"/>
    <property type="evidence" value="ECO:0007669"/>
    <property type="project" value="UniProtKB-ARBA"/>
</dbReference>
<dbReference type="EMBL" id="HBEN01005538">
    <property type="protein sequence ID" value="CAD8437165.1"/>
    <property type="molecule type" value="Transcribed_RNA"/>
</dbReference>
<organism evidence="7">
    <name type="scientific">Micromonas pusilla</name>
    <name type="common">Picoplanktonic green alga</name>
    <name type="synonym">Chromulina pusilla</name>
    <dbReference type="NCBI Taxonomy" id="38833"/>
    <lineage>
        <taxon>Eukaryota</taxon>
        <taxon>Viridiplantae</taxon>
        <taxon>Chlorophyta</taxon>
        <taxon>Mamiellophyceae</taxon>
        <taxon>Mamiellales</taxon>
        <taxon>Mamiellaceae</taxon>
        <taxon>Micromonas</taxon>
    </lineage>
</organism>
<proteinExistence type="inferred from homology"/>
<evidence type="ECO:0000256" key="2">
    <source>
        <dbReference type="ARBA" id="ARBA00008194"/>
    </source>
</evidence>
<gene>
    <name evidence="7" type="ORF">MSP1401_LOCUS4526</name>
</gene>
<feature type="compositionally biased region" description="Acidic residues" evidence="6">
    <location>
        <begin position="215"/>
        <end position="231"/>
    </location>
</feature>
<evidence type="ECO:0000256" key="3">
    <source>
        <dbReference type="ARBA" id="ARBA00022593"/>
    </source>
</evidence>
<keyword evidence="4" id="KW-0472">Membrane</keyword>
<evidence type="ECO:0000256" key="1">
    <source>
        <dbReference type="ARBA" id="ARBA00004585"/>
    </source>
</evidence>
<keyword evidence="5" id="KW-0576">Peroxisome</keyword>
<sequence>MPPPRRVAADADELDHAVAFLKTRDGLDKSLKLLRYAAMLGAFGADPRGVAGSKLRHLDRSTATARKFLRLGKFLGNARDLRSHWRARERLIEKTKSSGAVAAKVRRIEETETRAFDAHTHALHLNRLNIGCSGASLAYYFLEQFVWAKAVGLIRGTKTNTRVARLANLAELGVYVFSLQMCWGELRDARAAFDRAEKALLDARKRDDEDAHRDDDEEEEEEEEEDEDDDDARSTTIPTRALPFARRSLAAETERLSTRASLTLRGGRDSVTSSPLKNASRRAVRFLQRISRFEAFGSSFGVSTEDLEASVDEAQRRLFLARAAFLADVADCVACLGEVTGGSANPLRAPGLVGALGLVSALCGVYEKWEATTP</sequence>
<protein>
    <recommendedName>
        <fullName evidence="8">Peroxisomal biogenesis factor 11</fullName>
    </recommendedName>
</protein>
<name>A0A7S0GS83_MICPS</name>
<comment type="similarity">
    <text evidence="2">Belongs to the peroxin-11 family.</text>
</comment>
<evidence type="ECO:0000256" key="6">
    <source>
        <dbReference type="SAM" id="MobiDB-lite"/>
    </source>
</evidence>
<dbReference type="AlphaFoldDB" id="A0A7S0GS83"/>
<reference evidence="7" key="1">
    <citation type="submission" date="2021-01" db="EMBL/GenBank/DDBJ databases">
        <authorList>
            <person name="Corre E."/>
            <person name="Pelletier E."/>
            <person name="Niang G."/>
            <person name="Scheremetjew M."/>
            <person name="Finn R."/>
            <person name="Kale V."/>
            <person name="Holt S."/>
            <person name="Cochrane G."/>
            <person name="Meng A."/>
            <person name="Brown T."/>
            <person name="Cohen L."/>
        </authorList>
    </citation>
    <scope>NUCLEOTIDE SEQUENCE</scope>
    <source>
        <strain evidence="7">CCAC1681</strain>
    </source>
</reference>
<feature type="compositionally biased region" description="Basic and acidic residues" evidence="6">
    <location>
        <begin position="205"/>
        <end position="214"/>
    </location>
</feature>
<accession>A0A7S0GS83</accession>
<evidence type="ECO:0000256" key="5">
    <source>
        <dbReference type="ARBA" id="ARBA00023140"/>
    </source>
</evidence>
<evidence type="ECO:0008006" key="8">
    <source>
        <dbReference type="Google" id="ProtNLM"/>
    </source>
</evidence>
<dbReference type="GO" id="GO:0042802">
    <property type="term" value="F:identical protein binding"/>
    <property type="evidence" value="ECO:0007669"/>
    <property type="project" value="UniProtKB-ARBA"/>
</dbReference>
<dbReference type="PANTHER" id="PTHR12652">
    <property type="entry name" value="PEROXISOMAL BIOGENESIS FACTOR 11"/>
    <property type="match status" value="1"/>
</dbReference>
<keyword evidence="3" id="KW-0962">Peroxisome biogenesis</keyword>
<dbReference type="PANTHER" id="PTHR12652:SF50">
    <property type="entry name" value="PEROXIN 11"/>
    <property type="match status" value="1"/>
</dbReference>
<dbReference type="InterPro" id="IPR008733">
    <property type="entry name" value="PEX11"/>
</dbReference>
<dbReference type="Pfam" id="PF05648">
    <property type="entry name" value="PEX11"/>
    <property type="match status" value="2"/>
</dbReference>
<dbReference type="GO" id="GO:0005778">
    <property type="term" value="C:peroxisomal membrane"/>
    <property type="evidence" value="ECO:0007669"/>
    <property type="project" value="UniProtKB-SubCell"/>
</dbReference>
<feature type="region of interest" description="Disordered" evidence="6">
    <location>
        <begin position="205"/>
        <end position="237"/>
    </location>
</feature>
<evidence type="ECO:0000256" key="4">
    <source>
        <dbReference type="ARBA" id="ARBA00023136"/>
    </source>
</evidence>
<dbReference type="GO" id="GO:0016559">
    <property type="term" value="P:peroxisome fission"/>
    <property type="evidence" value="ECO:0007669"/>
    <property type="project" value="InterPro"/>
</dbReference>
<comment type="subcellular location">
    <subcellularLocation>
        <location evidence="1">Peroxisome membrane</location>
        <topology evidence="1">Multi-pass membrane protein</topology>
    </subcellularLocation>
</comment>
<evidence type="ECO:0000313" key="7">
    <source>
        <dbReference type="EMBL" id="CAD8437165.1"/>
    </source>
</evidence>